<accession>A0A8J5IFE3</accession>
<organism evidence="8 9">
    <name type="scientific">Zingiber officinale</name>
    <name type="common">Ginger</name>
    <name type="synonym">Amomum zingiber</name>
    <dbReference type="NCBI Taxonomy" id="94328"/>
    <lineage>
        <taxon>Eukaryota</taxon>
        <taxon>Viridiplantae</taxon>
        <taxon>Streptophyta</taxon>
        <taxon>Embryophyta</taxon>
        <taxon>Tracheophyta</taxon>
        <taxon>Spermatophyta</taxon>
        <taxon>Magnoliopsida</taxon>
        <taxon>Liliopsida</taxon>
        <taxon>Zingiberales</taxon>
        <taxon>Zingiberaceae</taxon>
        <taxon>Zingiber</taxon>
    </lineage>
</organism>
<keyword evidence="2" id="KW-0812">Transmembrane</keyword>
<protein>
    <recommendedName>
        <fullName evidence="7">PGG domain-containing protein</fullName>
    </recommendedName>
</protein>
<dbReference type="GO" id="GO:0005886">
    <property type="term" value="C:plasma membrane"/>
    <property type="evidence" value="ECO:0007669"/>
    <property type="project" value="TreeGrafter"/>
</dbReference>
<feature type="domain" description="PGG" evidence="7">
    <location>
        <begin position="48"/>
        <end position="98"/>
    </location>
</feature>
<evidence type="ECO:0000256" key="4">
    <source>
        <dbReference type="ARBA" id="ARBA00022989"/>
    </source>
</evidence>
<evidence type="ECO:0000256" key="5">
    <source>
        <dbReference type="ARBA" id="ARBA00023043"/>
    </source>
</evidence>
<keyword evidence="3" id="KW-0677">Repeat</keyword>
<evidence type="ECO:0000256" key="1">
    <source>
        <dbReference type="ARBA" id="ARBA00004141"/>
    </source>
</evidence>
<dbReference type="InterPro" id="IPR026961">
    <property type="entry name" value="PGG_dom"/>
</dbReference>
<dbReference type="Pfam" id="PF13962">
    <property type="entry name" value="PGG"/>
    <property type="match status" value="1"/>
</dbReference>
<dbReference type="EMBL" id="JACMSC010000002">
    <property type="protein sequence ID" value="KAG6533986.1"/>
    <property type="molecule type" value="Genomic_DNA"/>
</dbReference>
<evidence type="ECO:0000259" key="7">
    <source>
        <dbReference type="Pfam" id="PF13962"/>
    </source>
</evidence>
<comment type="subcellular location">
    <subcellularLocation>
        <location evidence="1">Membrane</location>
        <topology evidence="1">Multi-pass membrane protein</topology>
    </subcellularLocation>
</comment>
<keyword evidence="9" id="KW-1185">Reference proteome</keyword>
<dbReference type="AlphaFoldDB" id="A0A8J5IFE3"/>
<evidence type="ECO:0000313" key="9">
    <source>
        <dbReference type="Proteomes" id="UP000734854"/>
    </source>
</evidence>
<sequence length="112" mass="12373">MELNQSRDEIRKAVTEIKNDVHLQLEKTRKANKNVHGIAKDLRKLHSEGINNATNSVTVVAVLFAKVAFASTFTIPGGTDSTGTATRSGSSIFFFSIFNLALNPYNMLFDRN</sequence>
<name>A0A8J5IFE3_ZINOF</name>
<keyword evidence="5" id="KW-0040">ANK repeat</keyword>
<keyword evidence="6" id="KW-0472">Membrane</keyword>
<reference evidence="8 9" key="1">
    <citation type="submission" date="2020-08" db="EMBL/GenBank/DDBJ databases">
        <title>Plant Genome Project.</title>
        <authorList>
            <person name="Zhang R.-G."/>
        </authorList>
    </citation>
    <scope>NUCLEOTIDE SEQUENCE [LARGE SCALE GENOMIC DNA]</scope>
    <source>
        <tissue evidence="8">Rhizome</tissue>
    </source>
</reference>
<gene>
    <name evidence="8" type="ORF">ZIOFF_007867</name>
</gene>
<dbReference type="PANTHER" id="PTHR24186">
    <property type="entry name" value="PROTEIN PHOSPHATASE 1 REGULATORY SUBUNIT"/>
    <property type="match status" value="1"/>
</dbReference>
<evidence type="ECO:0000256" key="2">
    <source>
        <dbReference type="ARBA" id="ARBA00022692"/>
    </source>
</evidence>
<dbReference type="PANTHER" id="PTHR24186:SF48">
    <property type="entry name" value="ANKYRIN REPEAT-CONTAINING PROTEIN ITN1"/>
    <property type="match status" value="1"/>
</dbReference>
<comment type="caution">
    <text evidence="8">The sequence shown here is derived from an EMBL/GenBank/DDBJ whole genome shotgun (WGS) entry which is preliminary data.</text>
</comment>
<evidence type="ECO:0000313" key="8">
    <source>
        <dbReference type="EMBL" id="KAG6533986.1"/>
    </source>
</evidence>
<dbReference type="Proteomes" id="UP000734854">
    <property type="component" value="Unassembled WGS sequence"/>
</dbReference>
<proteinExistence type="predicted"/>
<keyword evidence="4" id="KW-1133">Transmembrane helix</keyword>
<evidence type="ECO:0000256" key="6">
    <source>
        <dbReference type="ARBA" id="ARBA00023136"/>
    </source>
</evidence>
<evidence type="ECO:0000256" key="3">
    <source>
        <dbReference type="ARBA" id="ARBA00022737"/>
    </source>
</evidence>